<dbReference type="EMBL" id="AB933566">
    <property type="protein sequence ID" value="BAP05584.1"/>
    <property type="molecule type" value="Genomic_DNA"/>
</dbReference>
<proteinExistence type="predicted"/>
<dbReference type="AlphaFoldDB" id="A0A068PCR9"/>
<accession>A0A068PCR9</accession>
<gene>
    <name evidence="1" type="primary">calN</name>
</gene>
<evidence type="ECO:0000313" key="1">
    <source>
        <dbReference type="EMBL" id="BAP05584.1"/>
    </source>
</evidence>
<name>A0A068PCR9_9BACT</name>
<organism evidence="1">
    <name type="scientific">uncultured Candidatus Entotheonella sp</name>
    <dbReference type="NCBI Taxonomy" id="312019"/>
    <lineage>
        <taxon>Bacteria</taxon>
        <taxon>Pseudomonadati</taxon>
        <taxon>Nitrospinota/Tectimicrobiota group</taxon>
        <taxon>Candidatus Tectimicrobiota</taxon>
        <taxon>Candidatus Entotheonellia</taxon>
        <taxon>Candidatus Entotheonellales</taxon>
        <taxon>Candidatus Entotheonellaceae</taxon>
        <taxon>Candidatus Entotheonella</taxon>
        <taxon>environmental samples</taxon>
    </lineage>
</organism>
<sequence length="423" mass="47673">MPTTAGIDDIFRRRESLTVSEPRLCWDVSTVGSNVAQALAKSHPAVLSICEAIKEKGLPHPVRRGSMKNDPFVRPSGHGRAFYIDLNTLGQDESTKNPEGCIAIKGSEAVATDFVPWMHRLRGHRMYWTFRAFHTLPLQLDTEINNLDRWPVLERKVPGVLTQAEATNESSIAFEYQKAHLKRYGEFAHLPIPLLVYAWPDEVCARVRSDLLPLLSKRGADIVEHTLESGIGIYVYFYPTVPTRLLAEVDKYEGPGLTLDKDLQYIERMSTIKSGGLDVQRIIEGWTKVLVQMMAVGYLPKDPGSLLTADCMQPWNVCVDGGWVDLDSVVPIESLLDEKEISDVVRRSVRALAINICYLMVGKAALSTGIRDRFVEIDWLVMNEVSRRILEEDRERGVDDRLRKVFATSGLYPGLDRLFSLAY</sequence>
<protein>
    <submittedName>
        <fullName evidence="1">CalN</fullName>
    </submittedName>
</protein>
<reference evidence="1" key="1">
    <citation type="journal article" date="2014" name="Nat. Chem. Biol.">
        <title>Calyculin biogenesis from a pyrophosphate protoxin produced by a sponge symbiont.</title>
        <authorList>
            <person name="Wakimoto T."/>
            <person name="Egami Y."/>
            <person name="Nakashima Y."/>
            <person name="Wakimoto Y."/>
            <person name="Mori T."/>
            <person name="Awakawa T."/>
            <person name="Ito T."/>
            <person name="Kenmoku H."/>
            <person name="Asakawa Y."/>
            <person name="Piel J."/>
            <person name="Abe I."/>
        </authorList>
    </citation>
    <scope>NUCLEOTIDE SEQUENCE</scope>
</reference>